<feature type="compositionally biased region" description="Pro residues" evidence="1">
    <location>
        <begin position="89"/>
        <end position="98"/>
    </location>
</feature>
<evidence type="ECO:0000313" key="2">
    <source>
        <dbReference type="EMBL" id="KAF9514728.1"/>
    </source>
</evidence>
<dbReference type="EMBL" id="MU128957">
    <property type="protein sequence ID" value="KAF9514728.1"/>
    <property type="molecule type" value="Genomic_DNA"/>
</dbReference>
<keyword evidence="3" id="KW-1185">Reference proteome</keyword>
<dbReference type="Proteomes" id="UP000886523">
    <property type="component" value="Unassembled WGS sequence"/>
</dbReference>
<accession>A0A9P6AZ73</accession>
<evidence type="ECO:0000256" key="1">
    <source>
        <dbReference type="SAM" id="MobiDB-lite"/>
    </source>
</evidence>
<sequence length="213" mass="24469">MAQKDIASAQTRVDQAKSQSLMWSIQSLWWMLPQAYYEGDRDEPFVQSVWDSFLFSGSMGTPYLTKVWLDDLHTVFSPGVFPKPSTPVISPPSAPPAPEITMGDPSQLNLPSATLAPEINMDDPYHWNSDEEEDEDDYDDRYGGARARQRIKAQIAAAPTNALFQEAFETDHDFWEHVEKRKWQLRSSMQQPRHLWMLHMAGTSRHNSHCRKC</sequence>
<organism evidence="2 3">
    <name type="scientific">Hydnum rufescens UP504</name>
    <dbReference type="NCBI Taxonomy" id="1448309"/>
    <lineage>
        <taxon>Eukaryota</taxon>
        <taxon>Fungi</taxon>
        <taxon>Dikarya</taxon>
        <taxon>Basidiomycota</taxon>
        <taxon>Agaricomycotina</taxon>
        <taxon>Agaricomycetes</taxon>
        <taxon>Cantharellales</taxon>
        <taxon>Hydnaceae</taxon>
        <taxon>Hydnum</taxon>
    </lineage>
</organism>
<dbReference type="AlphaFoldDB" id="A0A9P6AZ73"/>
<protein>
    <submittedName>
        <fullName evidence="2">Uncharacterized protein</fullName>
    </submittedName>
</protein>
<feature type="region of interest" description="Disordered" evidence="1">
    <location>
        <begin position="84"/>
        <end position="109"/>
    </location>
</feature>
<comment type="caution">
    <text evidence="2">The sequence shown here is derived from an EMBL/GenBank/DDBJ whole genome shotgun (WGS) entry which is preliminary data.</text>
</comment>
<name>A0A9P6AZ73_9AGAM</name>
<evidence type="ECO:0000313" key="3">
    <source>
        <dbReference type="Proteomes" id="UP000886523"/>
    </source>
</evidence>
<gene>
    <name evidence="2" type="ORF">BS47DRAFT_1361456</name>
</gene>
<proteinExistence type="predicted"/>
<reference evidence="2" key="1">
    <citation type="journal article" date="2020" name="Nat. Commun.">
        <title>Large-scale genome sequencing of mycorrhizal fungi provides insights into the early evolution of symbiotic traits.</title>
        <authorList>
            <person name="Miyauchi S."/>
            <person name="Kiss E."/>
            <person name="Kuo A."/>
            <person name="Drula E."/>
            <person name="Kohler A."/>
            <person name="Sanchez-Garcia M."/>
            <person name="Morin E."/>
            <person name="Andreopoulos B."/>
            <person name="Barry K.W."/>
            <person name="Bonito G."/>
            <person name="Buee M."/>
            <person name="Carver A."/>
            <person name="Chen C."/>
            <person name="Cichocki N."/>
            <person name="Clum A."/>
            <person name="Culley D."/>
            <person name="Crous P.W."/>
            <person name="Fauchery L."/>
            <person name="Girlanda M."/>
            <person name="Hayes R.D."/>
            <person name="Keri Z."/>
            <person name="LaButti K."/>
            <person name="Lipzen A."/>
            <person name="Lombard V."/>
            <person name="Magnuson J."/>
            <person name="Maillard F."/>
            <person name="Murat C."/>
            <person name="Nolan M."/>
            <person name="Ohm R.A."/>
            <person name="Pangilinan J."/>
            <person name="Pereira M.F."/>
            <person name="Perotto S."/>
            <person name="Peter M."/>
            <person name="Pfister S."/>
            <person name="Riley R."/>
            <person name="Sitrit Y."/>
            <person name="Stielow J.B."/>
            <person name="Szollosi G."/>
            <person name="Zifcakova L."/>
            <person name="Stursova M."/>
            <person name="Spatafora J.W."/>
            <person name="Tedersoo L."/>
            <person name="Vaario L.M."/>
            <person name="Yamada A."/>
            <person name="Yan M."/>
            <person name="Wang P."/>
            <person name="Xu J."/>
            <person name="Bruns T."/>
            <person name="Baldrian P."/>
            <person name="Vilgalys R."/>
            <person name="Dunand C."/>
            <person name="Henrissat B."/>
            <person name="Grigoriev I.V."/>
            <person name="Hibbett D."/>
            <person name="Nagy L.G."/>
            <person name="Martin F.M."/>
        </authorList>
    </citation>
    <scope>NUCLEOTIDE SEQUENCE</scope>
    <source>
        <strain evidence="2">UP504</strain>
    </source>
</reference>